<evidence type="ECO:0000259" key="4">
    <source>
        <dbReference type="SMART" id="SM01017"/>
    </source>
</evidence>
<accession>A0AAN9VZ13</accession>
<name>A0AAN9VZ13_9ORTH</name>
<dbReference type="EMBL" id="JAZDUA010000052">
    <property type="protein sequence ID" value="KAK7870800.1"/>
    <property type="molecule type" value="Genomic_DNA"/>
</dbReference>
<dbReference type="InterPro" id="IPR011022">
    <property type="entry name" value="Arrestin_C-like"/>
</dbReference>
<evidence type="ECO:0000313" key="6">
    <source>
        <dbReference type="Proteomes" id="UP001378592"/>
    </source>
</evidence>
<dbReference type="Pfam" id="PF00339">
    <property type="entry name" value="Arrestin_N"/>
    <property type="match status" value="1"/>
</dbReference>
<dbReference type="Proteomes" id="UP001378592">
    <property type="component" value="Unassembled WGS sequence"/>
</dbReference>
<comment type="caution">
    <text evidence="5">The sequence shown here is derived from an EMBL/GenBank/DDBJ whole genome shotgun (WGS) entry which is preliminary data.</text>
</comment>
<dbReference type="SMART" id="SM01017">
    <property type="entry name" value="Arrestin_C"/>
    <property type="match status" value="1"/>
</dbReference>
<dbReference type="SUPFAM" id="SSF81296">
    <property type="entry name" value="E set domains"/>
    <property type="match status" value="2"/>
</dbReference>
<feature type="transmembrane region" description="Helical" evidence="3">
    <location>
        <begin position="406"/>
        <end position="427"/>
    </location>
</feature>
<dbReference type="GO" id="GO:0005737">
    <property type="term" value="C:cytoplasm"/>
    <property type="evidence" value="ECO:0007669"/>
    <property type="project" value="TreeGrafter"/>
</dbReference>
<protein>
    <recommendedName>
        <fullName evidence="4">Arrestin C-terminal-like domain-containing protein</fullName>
    </recommendedName>
</protein>
<organism evidence="5 6">
    <name type="scientific">Gryllus longicercus</name>
    <dbReference type="NCBI Taxonomy" id="2509291"/>
    <lineage>
        <taxon>Eukaryota</taxon>
        <taxon>Metazoa</taxon>
        <taxon>Ecdysozoa</taxon>
        <taxon>Arthropoda</taxon>
        <taxon>Hexapoda</taxon>
        <taxon>Insecta</taxon>
        <taxon>Pterygota</taxon>
        <taxon>Neoptera</taxon>
        <taxon>Polyneoptera</taxon>
        <taxon>Orthoptera</taxon>
        <taxon>Ensifera</taxon>
        <taxon>Gryllidea</taxon>
        <taxon>Grylloidea</taxon>
        <taxon>Gryllidae</taxon>
        <taxon>Gryllinae</taxon>
        <taxon>Gryllus</taxon>
    </lineage>
</organism>
<dbReference type="InterPro" id="IPR014752">
    <property type="entry name" value="Arrestin-like_C"/>
</dbReference>
<dbReference type="Pfam" id="PF02752">
    <property type="entry name" value="Arrestin_C"/>
    <property type="match status" value="1"/>
</dbReference>
<dbReference type="InterPro" id="IPR011021">
    <property type="entry name" value="Arrestin-like_N"/>
</dbReference>
<dbReference type="InterPro" id="IPR050357">
    <property type="entry name" value="Arrestin_domain-protein"/>
</dbReference>
<comment type="similarity">
    <text evidence="1">Belongs to the arrestin family.</text>
</comment>
<dbReference type="Gene3D" id="2.60.40.640">
    <property type="match status" value="2"/>
</dbReference>
<evidence type="ECO:0000256" key="3">
    <source>
        <dbReference type="SAM" id="Phobius"/>
    </source>
</evidence>
<feature type="domain" description="Arrestin C-terminal-like" evidence="4">
    <location>
        <begin position="166"/>
        <end position="295"/>
    </location>
</feature>
<dbReference type="GO" id="GO:0015031">
    <property type="term" value="P:protein transport"/>
    <property type="evidence" value="ECO:0007669"/>
    <property type="project" value="TreeGrafter"/>
</dbReference>
<reference evidence="5 6" key="1">
    <citation type="submission" date="2024-03" db="EMBL/GenBank/DDBJ databases">
        <title>The genome assembly and annotation of the cricket Gryllus longicercus Weissman &amp; Gray.</title>
        <authorList>
            <person name="Szrajer S."/>
            <person name="Gray D."/>
            <person name="Ylla G."/>
        </authorList>
    </citation>
    <scope>NUCLEOTIDE SEQUENCE [LARGE SCALE GENOMIC DNA]</scope>
    <source>
        <strain evidence="5">DAG 2021-001</strain>
        <tissue evidence="5">Whole body minus gut</tissue>
    </source>
</reference>
<feature type="transmembrane region" description="Helical" evidence="3">
    <location>
        <begin position="439"/>
        <end position="460"/>
    </location>
</feature>
<keyword evidence="6" id="KW-1185">Reference proteome</keyword>
<dbReference type="InterPro" id="IPR014756">
    <property type="entry name" value="Ig_E-set"/>
</dbReference>
<dbReference type="PANTHER" id="PTHR11188">
    <property type="entry name" value="ARRESTIN DOMAIN CONTAINING PROTEIN"/>
    <property type="match status" value="1"/>
</dbReference>
<keyword evidence="3" id="KW-0472">Membrane</keyword>
<gene>
    <name evidence="5" type="ORF">R5R35_005463</name>
</gene>
<evidence type="ECO:0000256" key="1">
    <source>
        <dbReference type="ARBA" id="ARBA00005298"/>
    </source>
</evidence>
<feature type="transmembrane region" description="Helical" evidence="3">
    <location>
        <begin position="466"/>
        <end position="487"/>
    </location>
</feature>
<proteinExistence type="inferred from homology"/>
<dbReference type="PANTHER" id="PTHR11188:SF176">
    <property type="entry name" value="ARRESTIN DOMAIN-CONTAINING PROTEIN 1"/>
    <property type="match status" value="1"/>
</dbReference>
<evidence type="ECO:0000313" key="5">
    <source>
        <dbReference type="EMBL" id="KAK7870800.1"/>
    </source>
</evidence>
<keyword evidence="3" id="KW-0812">Transmembrane</keyword>
<dbReference type="AlphaFoldDB" id="A0AAN9VZ13"/>
<sequence>MSVAHFGICFDNLHATYFAGQHVTGKVVIELLKEKKIRAVDLKLCGEAKVKWSESTSDGTTYYRNNDVYLKNSVTLEGGTSSNISLPPGTHSYPFRLILPLDLPSSFESKHGHVRYTAMAAIRRSGRFDHHCKSAFTVICPLDLNNEPGVQEPVQNKEEKRLFFGLGSPIRLEVSLPFSGYVPGQKCEADFEFENRTTNNVSLTAYIVQMIQLKAKGYGKKIERNTICIKPIGEFSSQNSMKSCVGLQIPVVPNSYLRNCKFIDISYMFEIKGRVSGMHRNMCVSIPIVIGSIPLRTQFNHLIQWKQYHPLPKNEKLGELPHSEEYQAETSSTATSSSSNPFFNYPEMPPPSYEECIEGTNNIRNEEDNEYVRGATTFTPRYPATCCFVTVIFFLNIKNGTVVEDFVIGGFALAFTILAFAQIIGHLEGSPIFRSLETIYCIVGCLAMLVVGVLILMIWLKEKGAPLFPAFLAAFCSSVIFVLDTIFRFKREDEMIETSEQQK</sequence>
<evidence type="ECO:0000256" key="2">
    <source>
        <dbReference type="ARBA" id="ARBA00022606"/>
    </source>
</evidence>
<keyword evidence="2" id="KW-0716">Sensory transduction</keyword>
<keyword evidence="3" id="KW-1133">Transmembrane helix</keyword>